<name>A0ABR2IQ68_9EUKA</name>
<accession>A0ABR2IQ68</accession>
<dbReference type="InterPro" id="IPR008979">
    <property type="entry name" value="Galactose-bd-like_sf"/>
</dbReference>
<organism evidence="1 2">
    <name type="scientific">Tritrichomonas musculus</name>
    <dbReference type="NCBI Taxonomy" id="1915356"/>
    <lineage>
        <taxon>Eukaryota</taxon>
        <taxon>Metamonada</taxon>
        <taxon>Parabasalia</taxon>
        <taxon>Tritrichomonadida</taxon>
        <taxon>Tritrichomonadidae</taxon>
        <taxon>Tritrichomonas</taxon>
    </lineage>
</organism>
<protein>
    <recommendedName>
        <fullName evidence="3">F5/8 type C domain-containing protein</fullName>
    </recommendedName>
</protein>
<dbReference type="Gene3D" id="2.60.120.260">
    <property type="entry name" value="Galactose-binding domain-like"/>
    <property type="match status" value="1"/>
</dbReference>
<comment type="caution">
    <text evidence="1">The sequence shown here is derived from an EMBL/GenBank/DDBJ whole genome shotgun (WGS) entry which is preliminary data.</text>
</comment>
<gene>
    <name evidence="1" type="ORF">M9Y10_010082</name>
</gene>
<dbReference type="Proteomes" id="UP001470230">
    <property type="component" value="Unassembled WGS sequence"/>
</dbReference>
<keyword evidence="2" id="KW-1185">Reference proteome</keyword>
<evidence type="ECO:0008006" key="3">
    <source>
        <dbReference type="Google" id="ProtNLM"/>
    </source>
</evidence>
<evidence type="ECO:0000313" key="1">
    <source>
        <dbReference type="EMBL" id="KAK8867110.1"/>
    </source>
</evidence>
<evidence type="ECO:0000313" key="2">
    <source>
        <dbReference type="Proteomes" id="UP001470230"/>
    </source>
</evidence>
<dbReference type="SUPFAM" id="SSF49785">
    <property type="entry name" value="Galactose-binding domain-like"/>
    <property type="match status" value="1"/>
</dbReference>
<reference evidence="1 2" key="1">
    <citation type="submission" date="2024-04" db="EMBL/GenBank/DDBJ databases">
        <title>Tritrichomonas musculus Genome.</title>
        <authorList>
            <person name="Alves-Ferreira E."/>
            <person name="Grigg M."/>
            <person name="Lorenzi H."/>
            <person name="Galac M."/>
        </authorList>
    </citation>
    <scope>NUCLEOTIDE SEQUENCE [LARGE SCALE GENOMIC DNA]</scope>
    <source>
        <strain evidence="1 2">EAF2021</strain>
    </source>
</reference>
<sequence>MEINNFSLSFTNVKQLPFEKYEKNFSFIVNNKVYETSRYIADILSPIIREYHYIDETIDKFSIQINSNEKGTDQSSKEGIDYFTDFLKLAEYKSKPINESQRKFYTEYFIQLGNIDEYLRLQPDYFEDLNPENLIDRLKFNIENVRNIKNIKMQNKEIQQKICDLVNSSGVKKMIEYASSHFTDLPIEKVKTLSIEIIEEIIKDEALELEDEDALLNIITELYEEDEKYSILFEYVKFENVSEECLSKFIEAFNIENLNLSIWKSICPRLLPSKEWKMMMKKGRYMPTMKRKNDHIEFKFEIGHEFEGILKYLTNETGGNIHDNGTIEITSNSIWNNWSSDHPKNLVDYQNDNYYSSSNDADIFVCFDFKNRRIQLSGYSVKSHENGQNRGHLRNWVIEVSKDGQLWEEVDRHSNDSTLNGSSITATFNVASEQSDFYRYVRLRQTGYSWNLYPTFNVYTIYFCLIEFFGKVVEIPQ</sequence>
<dbReference type="EMBL" id="JAPFFF010000015">
    <property type="protein sequence ID" value="KAK8867110.1"/>
    <property type="molecule type" value="Genomic_DNA"/>
</dbReference>
<proteinExistence type="predicted"/>